<name>T1EUA1_HELRO</name>
<dbReference type="GeneID" id="20200151"/>
<dbReference type="KEGG" id="hro:HELRODRAFT_163610"/>
<reference evidence="3" key="1">
    <citation type="submission" date="2012-12" db="EMBL/GenBank/DDBJ databases">
        <authorList>
            <person name="Hellsten U."/>
            <person name="Grimwood J."/>
            <person name="Chapman J.A."/>
            <person name="Shapiro H."/>
            <person name="Aerts A."/>
            <person name="Otillar R.P."/>
            <person name="Terry A.Y."/>
            <person name="Boore J.L."/>
            <person name="Simakov O."/>
            <person name="Marletaz F."/>
            <person name="Cho S.-J."/>
            <person name="Edsinger-Gonzales E."/>
            <person name="Havlak P."/>
            <person name="Kuo D.-H."/>
            <person name="Larsson T."/>
            <person name="Lv J."/>
            <person name="Arendt D."/>
            <person name="Savage R."/>
            <person name="Osoegawa K."/>
            <person name="de Jong P."/>
            <person name="Lindberg D.R."/>
            <person name="Seaver E.C."/>
            <person name="Weisblat D.A."/>
            <person name="Putnam N.H."/>
            <person name="Grigoriev I.V."/>
            <person name="Rokhsar D.S."/>
        </authorList>
    </citation>
    <scope>NUCLEOTIDE SEQUENCE</scope>
</reference>
<dbReference type="EnsemblMetazoa" id="HelroT163610">
    <property type="protein sequence ID" value="HelroP163610"/>
    <property type="gene ID" value="HelroG163610"/>
</dbReference>
<proteinExistence type="predicted"/>
<reference evidence="1 3" key="2">
    <citation type="journal article" date="2013" name="Nature">
        <title>Insights into bilaterian evolution from three spiralian genomes.</title>
        <authorList>
            <person name="Simakov O."/>
            <person name="Marletaz F."/>
            <person name="Cho S.J."/>
            <person name="Edsinger-Gonzales E."/>
            <person name="Havlak P."/>
            <person name="Hellsten U."/>
            <person name="Kuo D.H."/>
            <person name="Larsson T."/>
            <person name="Lv J."/>
            <person name="Arendt D."/>
            <person name="Savage R."/>
            <person name="Osoegawa K."/>
            <person name="de Jong P."/>
            <person name="Grimwood J."/>
            <person name="Chapman J.A."/>
            <person name="Shapiro H."/>
            <person name="Aerts A."/>
            <person name="Otillar R.P."/>
            <person name="Terry A.Y."/>
            <person name="Boore J.L."/>
            <person name="Grigoriev I.V."/>
            <person name="Lindberg D.R."/>
            <person name="Seaver E.C."/>
            <person name="Weisblat D.A."/>
            <person name="Putnam N.H."/>
            <person name="Rokhsar D.S."/>
        </authorList>
    </citation>
    <scope>NUCLEOTIDE SEQUENCE</scope>
</reference>
<dbReference type="EMBL" id="KB097495">
    <property type="protein sequence ID" value="ESN96538.1"/>
    <property type="molecule type" value="Genomic_DNA"/>
</dbReference>
<evidence type="ECO:0000313" key="2">
    <source>
        <dbReference type="EnsemblMetazoa" id="HelroP163610"/>
    </source>
</evidence>
<dbReference type="SUPFAM" id="SSF57903">
    <property type="entry name" value="FYVE/PHD zinc finger"/>
    <property type="match status" value="1"/>
</dbReference>
<dbReference type="InterPro" id="IPR011011">
    <property type="entry name" value="Znf_FYVE_PHD"/>
</dbReference>
<dbReference type="InParanoid" id="T1EUA1"/>
<evidence type="ECO:0000313" key="1">
    <source>
        <dbReference type="EMBL" id="ESN96538.1"/>
    </source>
</evidence>
<gene>
    <name evidence="2" type="primary">20200151</name>
    <name evidence="1" type="ORF">HELRODRAFT_163610</name>
</gene>
<dbReference type="RefSeq" id="XP_009025687.1">
    <property type="nucleotide sequence ID" value="XM_009027439.1"/>
</dbReference>
<dbReference type="PANTHER" id="PTHR37445:SF3">
    <property type="entry name" value="ZINC FINGER PHD-TYPE DOMAIN-CONTAINING PROTEIN"/>
    <property type="match status" value="1"/>
</dbReference>
<dbReference type="CTD" id="20200151"/>
<evidence type="ECO:0000313" key="3">
    <source>
        <dbReference type="Proteomes" id="UP000015101"/>
    </source>
</evidence>
<accession>T1EUA1</accession>
<protein>
    <recommendedName>
        <fullName evidence="4">Zinc finger PHD-type domain-containing protein</fullName>
    </recommendedName>
</protein>
<organism evidence="2 3">
    <name type="scientific">Helobdella robusta</name>
    <name type="common">Californian leech</name>
    <dbReference type="NCBI Taxonomy" id="6412"/>
    <lineage>
        <taxon>Eukaryota</taxon>
        <taxon>Metazoa</taxon>
        <taxon>Spiralia</taxon>
        <taxon>Lophotrochozoa</taxon>
        <taxon>Annelida</taxon>
        <taxon>Clitellata</taxon>
        <taxon>Hirudinea</taxon>
        <taxon>Rhynchobdellida</taxon>
        <taxon>Glossiphoniidae</taxon>
        <taxon>Helobdella</taxon>
    </lineage>
</organism>
<dbReference type="EMBL" id="AMQM01001408">
    <property type="status" value="NOT_ANNOTATED_CDS"/>
    <property type="molecule type" value="Genomic_DNA"/>
</dbReference>
<evidence type="ECO:0008006" key="4">
    <source>
        <dbReference type="Google" id="ProtNLM"/>
    </source>
</evidence>
<dbReference type="AlphaFoldDB" id="T1EUA1"/>
<sequence length="308" mass="35376">MPNANDRVCTCCKNEIKRTEKELQCSSCKSHVRTKCVNISDSYLPVFEMKHVKFHCDGCLEIFENFDNALVNVDRHFVKSAVEIAAICESNKQLISEVNEMKQLLNNFGKDSVAVGPEFAKEMDIIKKELKVSFADVVKGEFKNEIKSVNTEVMNVSRKLDEKSERKKRENNILVFGLKEQGTIIEEKNVVLKICKELSCDLIENTNDFKISRLGIKGESPRPMLVAVRNNNTKTAIMKNLFKIKSFDSDLNKIIIRHDLTPQQRLSLKKMIDKAKEKQANDHTGFLCRVRGELGEWRIVKFKKMELT</sequence>
<dbReference type="Proteomes" id="UP000015101">
    <property type="component" value="Unassembled WGS sequence"/>
</dbReference>
<dbReference type="CDD" id="cd15489">
    <property type="entry name" value="PHD_SF"/>
    <property type="match status" value="1"/>
</dbReference>
<reference evidence="2" key="3">
    <citation type="submission" date="2015-06" db="UniProtKB">
        <authorList>
            <consortium name="EnsemblMetazoa"/>
        </authorList>
    </citation>
    <scope>IDENTIFICATION</scope>
</reference>
<dbReference type="PANTHER" id="PTHR37445">
    <property type="entry name" value="PROTEIN CBG24663"/>
    <property type="match status" value="1"/>
</dbReference>
<dbReference type="HOGENOM" id="CLU_000680_29_0_1"/>
<keyword evidence="3" id="KW-1185">Reference proteome</keyword>